<comment type="caution">
    <text evidence="1">The sequence shown here is derived from an EMBL/GenBank/DDBJ whole genome shotgun (WGS) entry which is preliminary data.</text>
</comment>
<proteinExistence type="predicted"/>
<protein>
    <submittedName>
        <fullName evidence="1">Uncharacterized protein</fullName>
    </submittedName>
</protein>
<evidence type="ECO:0000313" key="1">
    <source>
        <dbReference type="EMBL" id="CAJ2673539.1"/>
    </source>
</evidence>
<organism evidence="1 2">
    <name type="scientific">Trifolium pratense</name>
    <name type="common">Red clover</name>
    <dbReference type="NCBI Taxonomy" id="57577"/>
    <lineage>
        <taxon>Eukaryota</taxon>
        <taxon>Viridiplantae</taxon>
        <taxon>Streptophyta</taxon>
        <taxon>Embryophyta</taxon>
        <taxon>Tracheophyta</taxon>
        <taxon>Spermatophyta</taxon>
        <taxon>Magnoliopsida</taxon>
        <taxon>eudicotyledons</taxon>
        <taxon>Gunneridae</taxon>
        <taxon>Pentapetalae</taxon>
        <taxon>rosids</taxon>
        <taxon>fabids</taxon>
        <taxon>Fabales</taxon>
        <taxon>Fabaceae</taxon>
        <taxon>Papilionoideae</taxon>
        <taxon>50 kb inversion clade</taxon>
        <taxon>NPAAA clade</taxon>
        <taxon>Hologalegina</taxon>
        <taxon>IRL clade</taxon>
        <taxon>Trifolieae</taxon>
        <taxon>Trifolium</taxon>
    </lineage>
</organism>
<evidence type="ECO:0000313" key="2">
    <source>
        <dbReference type="Proteomes" id="UP001177021"/>
    </source>
</evidence>
<dbReference type="EMBL" id="CASHSV030000716">
    <property type="protein sequence ID" value="CAJ2673539.1"/>
    <property type="molecule type" value="Genomic_DNA"/>
</dbReference>
<accession>A0ACB0LYV6</accession>
<keyword evidence="2" id="KW-1185">Reference proteome</keyword>
<reference evidence="1" key="1">
    <citation type="submission" date="2023-10" db="EMBL/GenBank/DDBJ databases">
        <authorList>
            <person name="Rodriguez Cubillos JULIANA M."/>
            <person name="De Vega J."/>
        </authorList>
    </citation>
    <scope>NUCLEOTIDE SEQUENCE</scope>
</reference>
<dbReference type="Proteomes" id="UP001177021">
    <property type="component" value="Unassembled WGS sequence"/>
</dbReference>
<sequence>MMKILGGMPLQKKKKANNDVRRFLNRILGIVPEIQNRLFELFVNNLDLLVQKARIEGSLDRGIVHLKANVIELQGTPKVFIFDLNFLLPLIFVFKTDGN</sequence>
<name>A0ACB0LYV6_TRIPR</name>
<gene>
    <name evidence="1" type="ORF">MILVUS5_LOCUS36986</name>
</gene>